<name>J9DFI2_EDHAE</name>
<evidence type="ECO:0000313" key="2">
    <source>
        <dbReference type="Proteomes" id="UP000003163"/>
    </source>
</evidence>
<reference evidence="1 2" key="1">
    <citation type="submission" date="2011-08" db="EMBL/GenBank/DDBJ databases">
        <authorList>
            <person name="Liu Z.J."/>
            <person name="Shi F.L."/>
            <person name="Lu J.Q."/>
            <person name="Li M."/>
            <person name="Wang Z.L."/>
        </authorList>
    </citation>
    <scope>NUCLEOTIDE SEQUENCE [LARGE SCALE GENOMIC DNA]</scope>
    <source>
        <strain evidence="1 2">USNM 41457</strain>
    </source>
</reference>
<reference evidence="2" key="2">
    <citation type="submission" date="2015-07" db="EMBL/GenBank/DDBJ databases">
        <title>Contrasting host-pathogen interactions and genome evolution in two generalist and specialist microsporidian pathogens of mosquitoes.</title>
        <authorList>
            <consortium name="The Broad Institute Genomics Platform"/>
            <consortium name="The Broad Institute Genome Sequencing Center for Infectious Disease"/>
            <person name="Cuomo C.A."/>
            <person name="Sanscrainte N.D."/>
            <person name="Goldberg J.M."/>
            <person name="Heiman D."/>
            <person name="Young S."/>
            <person name="Zeng Q."/>
            <person name="Becnel J.J."/>
            <person name="Birren B.W."/>
        </authorList>
    </citation>
    <scope>NUCLEOTIDE SEQUENCE [LARGE SCALE GENOMIC DNA]</scope>
    <source>
        <strain evidence="2">USNM 41457</strain>
    </source>
</reference>
<sequence length="242" mass="28142">MKVICVLIGIILAFMLTSFIVHIFSSNFKSPILYEDQHVPSVIKTEETTILNALPSNDSNAILYEHQISWELEGLRKKKAHFRYKVEVRDCRLYIDKFKIQFLLPHLINNVDDVKYNFIFKSAKFQVAASKKEIQIGFVFLNLARDDKTLEDSSRKYIDSTFISILNLLYLSIYSENINNLDEISSNAPNNFYPSIKLKNYNNLQTLDEKEKYITEITSAGIANSLLKQCFIRQKKKQKSHL</sequence>
<accession>J9DFI2</accession>
<dbReference type="HOGENOM" id="CLU_1147189_0_0_1"/>
<dbReference type="EMBL" id="AFBI03000005">
    <property type="protein sequence ID" value="EJW01360.1"/>
    <property type="molecule type" value="Genomic_DNA"/>
</dbReference>
<evidence type="ECO:0000313" key="1">
    <source>
        <dbReference type="EMBL" id="EJW01360.1"/>
    </source>
</evidence>
<proteinExistence type="predicted"/>
<dbReference type="Proteomes" id="UP000003163">
    <property type="component" value="Unassembled WGS sequence"/>
</dbReference>
<dbReference type="VEuPathDB" id="MicrosporidiaDB:EDEG_00465"/>
<dbReference type="AlphaFoldDB" id="J9DFI2"/>
<gene>
    <name evidence="1" type="ORF">EDEG_00465</name>
</gene>
<keyword evidence="2" id="KW-1185">Reference proteome</keyword>
<organism evidence="1 2">
    <name type="scientific">Edhazardia aedis (strain USNM 41457)</name>
    <name type="common">Microsporidian parasite</name>
    <dbReference type="NCBI Taxonomy" id="1003232"/>
    <lineage>
        <taxon>Eukaryota</taxon>
        <taxon>Fungi</taxon>
        <taxon>Fungi incertae sedis</taxon>
        <taxon>Microsporidia</taxon>
        <taxon>Edhazardia</taxon>
    </lineage>
</organism>
<dbReference type="InParanoid" id="J9DFI2"/>
<protein>
    <submittedName>
        <fullName evidence="1">Uncharacterized protein</fullName>
    </submittedName>
</protein>
<comment type="caution">
    <text evidence="1">The sequence shown here is derived from an EMBL/GenBank/DDBJ whole genome shotgun (WGS) entry which is preliminary data.</text>
</comment>